<organism evidence="1 2">
    <name type="scientific">Taklimakanibacter albus</name>
    <dbReference type="NCBI Taxonomy" id="2800327"/>
    <lineage>
        <taxon>Bacteria</taxon>
        <taxon>Pseudomonadati</taxon>
        <taxon>Pseudomonadota</taxon>
        <taxon>Alphaproteobacteria</taxon>
        <taxon>Hyphomicrobiales</taxon>
        <taxon>Aestuariivirgaceae</taxon>
        <taxon>Taklimakanibacter</taxon>
    </lineage>
</organism>
<dbReference type="Proteomes" id="UP000616151">
    <property type="component" value="Unassembled WGS sequence"/>
</dbReference>
<evidence type="ECO:0000313" key="2">
    <source>
        <dbReference type="Proteomes" id="UP000616151"/>
    </source>
</evidence>
<proteinExistence type="predicted"/>
<dbReference type="EMBL" id="JAENHL010000004">
    <property type="protein sequence ID" value="MBK1865375.1"/>
    <property type="molecule type" value="Genomic_DNA"/>
</dbReference>
<protein>
    <submittedName>
        <fullName evidence="1">Heme-degrading domain-containing protein</fullName>
    </submittedName>
</protein>
<name>A0ACC5QYA9_9HYPH</name>
<comment type="caution">
    <text evidence="1">The sequence shown here is derived from an EMBL/GenBank/DDBJ whole genome shotgun (WGS) entry which is preliminary data.</text>
</comment>
<evidence type="ECO:0000313" key="1">
    <source>
        <dbReference type="EMBL" id="MBK1865375.1"/>
    </source>
</evidence>
<gene>
    <name evidence="1" type="ORF">JHL16_03345</name>
</gene>
<sequence length="165" mass="18426">MTISDDLKQLALQEDVLRFTSFDENTAWELGLRFRDLAETRKLPIVVDIRVGGRQLFYTALAGSTPDNPEWVRRKSNVVLRYFKSSYRVGRELAAKEDTLDQYRGVSPMDYAPHGGSFPIHVEGTGVVGAITVSGLPQREDHRLVVEVLGAFLHKPMDGLALGPE</sequence>
<accession>A0ACC5QYA9</accession>
<keyword evidence="2" id="KW-1185">Reference proteome</keyword>
<reference evidence="1" key="1">
    <citation type="submission" date="2021-01" db="EMBL/GenBank/DDBJ databases">
        <authorList>
            <person name="Sun Q."/>
        </authorList>
    </citation>
    <scope>NUCLEOTIDE SEQUENCE</scope>
    <source>
        <strain evidence="1">YIM B02566</strain>
    </source>
</reference>